<accession>A0AAD2D2G1</accession>
<gene>
    <name evidence="1" type="ORF">ECRASSUSDP1_LOCUS19110</name>
</gene>
<comment type="caution">
    <text evidence="1">The sequence shown here is derived from an EMBL/GenBank/DDBJ whole genome shotgun (WGS) entry which is preliminary data.</text>
</comment>
<reference evidence="1" key="1">
    <citation type="submission" date="2023-07" db="EMBL/GenBank/DDBJ databases">
        <authorList>
            <consortium name="AG Swart"/>
            <person name="Singh M."/>
            <person name="Singh A."/>
            <person name="Seah K."/>
            <person name="Emmerich C."/>
        </authorList>
    </citation>
    <scope>NUCLEOTIDE SEQUENCE</scope>
    <source>
        <strain evidence="1">DP1</strain>
    </source>
</reference>
<evidence type="ECO:0008006" key="3">
    <source>
        <dbReference type="Google" id="ProtNLM"/>
    </source>
</evidence>
<dbReference type="Proteomes" id="UP001295684">
    <property type="component" value="Unassembled WGS sequence"/>
</dbReference>
<dbReference type="GO" id="GO:0003677">
    <property type="term" value="F:DNA binding"/>
    <property type="evidence" value="ECO:0007669"/>
    <property type="project" value="InterPro"/>
</dbReference>
<organism evidence="1 2">
    <name type="scientific">Euplotes crassus</name>
    <dbReference type="NCBI Taxonomy" id="5936"/>
    <lineage>
        <taxon>Eukaryota</taxon>
        <taxon>Sar</taxon>
        <taxon>Alveolata</taxon>
        <taxon>Ciliophora</taxon>
        <taxon>Intramacronucleata</taxon>
        <taxon>Spirotrichea</taxon>
        <taxon>Hypotrichia</taxon>
        <taxon>Euplotida</taxon>
        <taxon>Euplotidae</taxon>
        <taxon>Moneuplotes</taxon>
    </lineage>
</organism>
<dbReference type="InterPro" id="IPR009057">
    <property type="entry name" value="Homeodomain-like_sf"/>
</dbReference>
<dbReference type="InterPro" id="IPR001356">
    <property type="entry name" value="HD"/>
</dbReference>
<evidence type="ECO:0000313" key="1">
    <source>
        <dbReference type="EMBL" id="CAI2377721.1"/>
    </source>
</evidence>
<dbReference type="CDD" id="cd00086">
    <property type="entry name" value="homeodomain"/>
    <property type="match status" value="1"/>
</dbReference>
<name>A0AAD2D2G1_EUPCR</name>
<protein>
    <recommendedName>
        <fullName evidence="3">Homeobox domain-containing protein</fullName>
    </recommendedName>
</protein>
<dbReference type="Gene3D" id="1.10.10.60">
    <property type="entry name" value="Homeodomain-like"/>
    <property type="match status" value="1"/>
</dbReference>
<sequence length="206" mass="23970">MNCFGFNQTNDFNDNCFFNPFKVATANYMFMFNDEENLKQEVNSFSDFKSTEEMSSKGGSNLSVIAEDNAPLCEEITHITSYEDDLNNLALDIQSQINKGGIENIVDEALDNVFDGTIEKFRPIQHKKKKTGAQNEYLEKALENNQEWDKSFMQEIAGKLDLKYRQVYKWYWDKVKKRQAKQEKKASKVKHNKFEDIESAFSSVFN</sequence>
<keyword evidence="2" id="KW-1185">Reference proteome</keyword>
<evidence type="ECO:0000313" key="2">
    <source>
        <dbReference type="Proteomes" id="UP001295684"/>
    </source>
</evidence>
<dbReference type="SUPFAM" id="SSF46689">
    <property type="entry name" value="Homeodomain-like"/>
    <property type="match status" value="1"/>
</dbReference>
<dbReference type="AlphaFoldDB" id="A0AAD2D2G1"/>
<dbReference type="EMBL" id="CAMPGE010019382">
    <property type="protein sequence ID" value="CAI2377721.1"/>
    <property type="molecule type" value="Genomic_DNA"/>
</dbReference>
<proteinExistence type="predicted"/>